<proteinExistence type="predicted"/>
<protein>
    <recommendedName>
        <fullName evidence="3">F-box domain-containing protein</fullName>
    </recommendedName>
</protein>
<dbReference type="OrthoDB" id="3365698at2759"/>
<evidence type="ECO:0000313" key="1">
    <source>
        <dbReference type="EMBL" id="KAE9401733.1"/>
    </source>
</evidence>
<dbReference type="Gene3D" id="3.80.10.10">
    <property type="entry name" value="Ribonuclease Inhibitor"/>
    <property type="match status" value="1"/>
</dbReference>
<name>A0A6A4HUZ6_9AGAR</name>
<dbReference type="Proteomes" id="UP000799118">
    <property type="component" value="Unassembled WGS sequence"/>
</dbReference>
<organism evidence="1 2">
    <name type="scientific">Gymnopus androsaceus JB14</name>
    <dbReference type="NCBI Taxonomy" id="1447944"/>
    <lineage>
        <taxon>Eukaryota</taxon>
        <taxon>Fungi</taxon>
        <taxon>Dikarya</taxon>
        <taxon>Basidiomycota</taxon>
        <taxon>Agaricomycotina</taxon>
        <taxon>Agaricomycetes</taxon>
        <taxon>Agaricomycetidae</taxon>
        <taxon>Agaricales</taxon>
        <taxon>Marasmiineae</taxon>
        <taxon>Omphalotaceae</taxon>
        <taxon>Gymnopus</taxon>
    </lineage>
</organism>
<evidence type="ECO:0008006" key="3">
    <source>
        <dbReference type="Google" id="ProtNLM"/>
    </source>
</evidence>
<reference evidence="1" key="1">
    <citation type="journal article" date="2019" name="Environ. Microbiol.">
        <title>Fungal ecological strategies reflected in gene transcription - a case study of two litter decomposers.</title>
        <authorList>
            <person name="Barbi F."/>
            <person name="Kohler A."/>
            <person name="Barry K."/>
            <person name="Baskaran P."/>
            <person name="Daum C."/>
            <person name="Fauchery L."/>
            <person name="Ihrmark K."/>
            <person name="Kuo A."/>
            <person name="LaButti K."/>
            <person name="Lipzen A."/>
            <person name="Morin E."/>
            <person name="Grigoriev I.V."/>
            <person name="Henrissat B."/>
            <person name="Lindahl B."/>
            <person name="Martin F."/>
        </authorList>
    </citation>
    <scope>NUCLEOTIDE SEQUENCE</scope>
    <source>
        <strain evidence="1">JB14</strain>
    </source>
</reference>
<evidence type="ECO:0000313" key="2">
    <source>
        <dbReference type="Proteomes" id="UP000799118"/>
    </source>
</evidence>
<dbReference type="SUPFAM" id="SSF52047">
    <property type="entry name" value="RNI-like"/>
    <property type="match status" value="1"/>
</dbReference>
<sequence length="411" mass="46537">MVKKDGRSAQRLLGACYSIGASSTPRLSPAEQSVSEKNFSLTTIEPSQSRVLIAETRCNLEKCDLEDTRSVQLAKTLDFQWENLLSPIRKLPPEIMSKILELVTTDEAILVGLGFGRRAGVSVFPLTWVSSWWREIIVSQPSFWSFLVMEFAKPVLDIIPIILRVCLARSGTAPMRLHLLFHEVQLNPTLCSALDDLARHADRLKEFNNTIDLPSLNYILKQARYFTENPFSILDTLTIVVNELGTNAILGNSFIHCPRLHSLHISHLRATDTIELTHLSTLDVGYYQGCSFAVLLEKCPRLETLIIQFSSEGYDATPISIPHVRHTHLRTLELRIHRYHVAGVWQSVQLPNLTHLRAQGIHKRTFCDVAKQRFDELKAMLSYSQCILECVQLLGDMNLDSNIDSDIVMTY</sequence>
<accession>A0A6A4HUZ6</accession>
<gene>
    <name evidence="1" type="ORF">BT96DRAFT_1018034</name>
</gene>
<dbReference type="EMBL" id="ML769443">
    <property type="protein sequence ID" value="KAE9401733.1"/>
    <property type="molecule type" value="Genomic_DNA"/>
</dbReference>
<keyword evidence="2" id="KW-1185">Reference proteome</keyword>
<dbReference type="AlphaFoldDB" id="A0A6A4HUZ6"/>
<dbReference type="InterPro" id="IPR032675">
    <property type="entry name" value="LRR_dom_sf"/>
</dbReference>